<dbReference type="HOGENOM" id="CLU_2051460_0_0_1"/>
<sequence length="120" mass="13685">MAHISDTFPSTNRDVAPIHIVDFRQQIIDNACLVWPTVALNNFRVITRELENQNGIHYHAYLMDIDLAAEDERLLNRNLTSTEDIQDNLKTPAAALAALLLKTTMHVNEYFCENSTVMED</sequence>
<reference evidence="1 2" key="1">
    <citation type="submission" date="2015-01" db="EMBL/GenBank/DDBJ databases">
        <title>The Genome Sequence of Ochroconis gallopava CBS43764.</title>
        <authorList>
            <consortium name="The Broad Institute Genomics Platform"/>
            <person name="Cuomo C."/>
            <person name="de Hoog S."/>
            <person name="Gorbushina A."/>
            <person name="Stielow B."/>
            <person name="Teixiera M."/>
            <person name="Abouelleil A."/>
            <person name="Chapman S.B."/>
            <person name="Priest M."/>
            <person name="Young S.K."/>
            <person name="Wortman J."/>
            <person name="Nusbaum C."/>
            <person name="Birren B."/>
        </authorList>
    </citation>
    <scope>NUCLEOTIDE SEQUENCE [LARGE SCALE GENOMIC DNA]</scope>
    <source>
        <strain evidence="1 2">CBS 43764</strain>
    </source>
</reference>
<dbReference type="InParanoid" id="A0A0D2AND9"/>
<dbReference type="RefSeq" id="XP_016218117.1">
    <property type="nucleotide sequence ID" value="XM_016354022.1"/>
</dbReference>
<gene>
    <name evidence="1" type="ORF">PV09_01175</name>
</gene>
<dbReference type="EMBL" id="KN847531">
    <property type="protein sequence ID" value="KIW08248.1"/>
    <property type="molecule type" value="Genomic_DNA"/>
</dbReference>
<keyword evidence="2" id="KW-1185">Reference proteome</keyword>
<evidence type="ECO:0000313" key="2">
    <source>
        <dbReference type="Proteomes" id="UP000053259"/>
    </source>
</evidence>
<name>A0A0D2AND9_9PEZI</name>
<evidence type="ECO:0000313" key="1">
    <source>
        <dbReference type="EMBL" id="KIW08248.1"/>
    </source>
</evidence>
<protein>
    <submittedName>
        <fullName evidence="1">Uncharacterized protein</fullName>
    </submittedName>
</protein>
<dbReference type="Proteomes" id="UP000053259">
    <property type="component" value="Unassembled WGS sequence"/>
</dbReference>
<accession>A0A0D2AND9</accession>
<organism evidence="1 2">
    <name type="scientific">Verruconis gallopava</name>
    <dbReference type="NCBI Taxonomy" id="253628"/>
    <lineage>
        <taxon>Eukaryota</taxon>
        <taxon>Fungi</taxon>
        <taxon>Dikarya</taxon>
        <taxon>Ascomycota</taxon>
        <taxon>Pezizomycotina</taxon>
        <taxon>Dothideomycetes</taxon>
        <taxon>Pleosporomycetidae</taxon>
        <taxon>Venturiales</taxon>
        <taxon>Sympoventuriaceae</taxon>
        <taxon>Verruconis</taxon>
    </lineage>
</organism>
<dbReference type="GeneID" id="27309148"/>
<dbReference type="AlphaFoldDB" id="A0A0D2AND9"/>
<proteinExistence type="predicted"/>
<dbReference type="VEuPathDB" id="FungiDB:PV09_01175"/>